<keyword evidence="3" id="KW-1185">Reference proteome</keyword>
<reference evidence="2" key="1">
    <citation type="submission" date="2020-05" db="EMBL/GenBank/DDBJ databases">
        <title>Phylogenomic resolution of chytrid fungi.</title>
        <authorList>
            <person name="Stajich J.E."/>
            <person name="Amses K."/>
            <person name="Simmons R."/>
            <person name="Seto K."/>
            <person name="Myers J."/>
            <person name="Bonds A."/>
            <person name="Quandt C.A."/>
            <person name="Barry K."/>
            <person name="Liu P."/>
            <person name="Grigoriev I."/>
            <person name="Longcore J.E."/>
            <person name="James T.Y."/>
        </authorList>
    </citation>
    <scope>NUCLEOTIDE SEQUENCE</scope>
    <source>
        <strain evidence="2">JEL0513</strain>
    </source>
</reference>
<proteinExistence type="predicted"/>
<feature type="non-terminal residue" evidence="2">
    <location>
        <position position="169"/>
    </location>
</feature>
<dbReference type="GO" id="GO:0000166">
    <property type="term" value="F:nucleotide binding"/>
    <property type="evidence" value="ECO:0007669"/>
    <property type="project" value="InterPro"/>
</dbReference>
<dbReference type="PANTHER" id="PTHR46368">
    <property type="match status" value="1"/>
</dbReference>
<name>A0AAD5T985_9FUNG</name>
<protein>
    <recommendedName>
        <fullName evidence="1">Gfo/Idh/MocA-like oxidoreductase N-terminal domain-containing protein</fullName>
    </recommendedName>
</protein>
<gene>
    <name evidence="2" type="ORF">HK100_001441</name>
</gene>
<dbReference type="InterPro" id="IPR036291">
    <property type="entry name" value="NAD(P)-bd_dom_sf"/>
</dbReference>
<dbReference type="InterPro" id="IPR000683">
    <property type="entry name" value="Gfo/Idh/MocA-like_OxRdtase_N"/>
</dbReference>
<dbReference type="Gene3D" id="3.30.360.10">
    <property type="entry name" value="Dihydrodipicolinate Reductase, domain 2"/>
    <property type="match status" value="1"/>
</dbReference>
<evidence type="ECO:0000259" key="1">
    <source>
        <dbReference type="Pfam" id="PF01408"/>
    </source>
</evidence>
<comment type="caution">
    <text evidence="2">The sequence shown here is derived from an EMBL/GenBank/DDBJ whole genome shotgun (WGS) entry which is preliminary data.</text>
</comment>
<organism evidence="2 3">
    <name type="scientific">Physocladia obscura</name>
    <dbReference type="NCBI Taxonomy" id="109957"/>
    <lineage>
        <taxon>Eukaryota</taxon>
        <taxon>Fungi</taxon>
        <taxon>Fungi incertae sedis</taxon>
        <taxon>Chytridiomycota</taxon>
        <taxon>Chytridiomycota incertae sedis</taxon>
        <taxon>Chytridiomycetes</taxon>
        <taxon>Chytridiales</taxon>
        <taxon>Chytriomycetaceae</taxon>
        <taxon>Physocladia</taxon>
    </lineage>
</organism>
<dbReference type="Pfam" id="PF01408">
    <property type="entry name" value="GFO_IDH_MocA"/>
    <property type="match status" value="1"/>
</dbReference>
<evidence type="ECO:0000313" key="3">
    <source>
        <dbReference type="Proteomes" id="UP001211907"/>
    </source>
</evidence>
<dbReference type="AlphaFoldDB" id="A0AAD5T985"/>
<dbReference type="Proteomes" id="UP001211907">
    <property type="component" value="Unassembled WGS sequence"/>
</dbReference>
<sequence>MKFGVLGTGGIAGKVLTVGIRRSGNTVLAIGSRSIESATAFAKKFAIPKAYGSYQELLDDPEIEAVYLALPSALHKEWTLKAAKANKHILCEKPVAPYASDVIEMMEACKAAGVVFLDGTFFKHHPRNAEIRNLVVSGDLGEVTSVFSQFGTDARDMPADAIRNDPAME</sequence>
<feature type="domain" description="Gfo/Idh/MocA-like oxidoreductase N-terminal" evidence="1">
    <location>
        <begin position="1"/>
        <end position="116"/>
    </location>
</feature>
<dbReference type="SUPFAM" id="SSF51735">
    <property type="entry name" value="NAD(P)-binding Rossmann-fold domains"/>
    <property type="match status" value="1"/>
</dbReference>
<dbReference type="PANTHER" id="PTHR46368:SF4">
    <property type="entry name" value="OS10G0403700 PROTEIN"/>
    <property type="match status" value="1"/>
</dbReference>
<dbReference type="Gene3D" id="3.40.50.720">
    <property type="entry name" value="NAD(P)-binding Rossmann-like Domain"/>
    <property type="match status" value="1"/>
</dbReference>
<dbReference type="EMBL" id="JADGJH010000131">
    <property type="protein sequence ID" value="KAJ3136739.1"/>
    <property type="molecule type" value="Genomic_DNA"/>
</dbReference>
<accession>A0AAD5T985</accession>
<evidence type="ECO:0000313" key="2">
    <source>
        <dbReference type="EMBL" id="KAJ3136739.1"/>
    </source>
</evidence>